<dbReference type="EMBL" id="JAOYFB010000038">
    <property type="protein sequence ID" value="KAK4025670.1"/>
    <property type="molecule type" value="Genomic_DNA"/>
</dbReference>
<dbReference type="Proteomes" id="UP001234178">
    <property type="component" value="Unassembled WGS sequence"/>
</dbReference>
<protein>
    <submittedName>
        <fullName evidence="1">Uncharacterized protein</fullName>
    </submittedName>
</protein>
<name>A0ABR0AKN0_9CRUS</name>
<evidence type="ECO:0000313" key="2">
    <source>
        <dbReference type="Proteomes" id="UP001234178"/>
    </source>
</evidence>
<comment type="caution">
    <text evidence="1">The sequence shown here is derived from an EMBL/GenBank/DDBJ whole genome shotgun (WGS) entry which is preliminary data.</text>
</comment>
<reference evidence="1 2" key="1">
    <citation type="journal article" date="2023" name="Nucleic Acids Res.">
        <title>The hologenome of Daphnia magna reveals possible DNA methylation and microbiome-mediated evolution of the host genome.</title>
        <authorList>
            <person name="Chaturvedi A."/>
            <person name="Li X."/>
            <person name="Dhandapani V."/>
            <person name="Marshall H."/>
            <person name="Kissane S."/>
            <person name="Cuenca-Cambronero M."/>
            <person name="Asole G."/>
            <person name="Calvet F."/>
            <person name="Ruiz-Romero M."/>
            <person name="Marangio P."/>
            <person name="Guigo R."/>
            <person name="Rago D."/>
            <person name="Mirbahai L."/>
            <person name="Eastwood N."/>
            <person name="Colbourne J.K."/>
            <person name="Zhou J."/>
            <person name="Mallon E."/>
            <person name="Orsini L."/>
        </authorList>
    </citation>
    <scope>NUCLEOTIDE SEQUENCE [LARGE SCALE GENOMIC DNA]</scope>
    <source>
        <strain evidence="1">LRV0_1</strain>
    </source>
</reference>
<proteinExistence type="predicted"/>
<gene>
    <name evidence="1" type="ORF">OUZ56_014723</name>
</gene>
<keyword evidence="2" id="KW-1185">Reference proteome</keyword>
<evidence type="ECO:0000313" key="1">
    <source>
        <dbReference type="EMBL" id="KAK4025670.1"/>
    </source>
</evidence>
<accession>A0ABR0AKN0</accession>
<organism evidence="1 2">
    <name type="scientific">Daphnia magna</name>
    <dbReference type="NCBI Taxonomy" id="35525"/>
    <lineage>
        <taxon>Eukaryota</taxon>
        <taxon>Metazoa</taxon>
        <taxon>Ecdysozoa</taxon>
        <taxon>Arthropoda</taxon>
        <taxon>Crustacea</taxon>
        <taxon>Branchiopoda</taxon>
        <taxon>Diplostraca</taxon>
        <taxon>Cladocera</taxon>
        <taxon>Anomopoda</taxon>
        <taxon>Daphniidae</taxon>
        <taxon>Daphnia</taxon>
    </lineage>
</organism>
<sequence>MAQHKRQVTAREASGVYWSHLGRSRPVHFIFCTKQKIIITGRFLMKAHHAIKIYAQHCRLSGFWNKVHVQICGKTWKRKGGGVVEKKVCEYVEEEDAIISCADYQRRNHWCIIIIGCLRQY</sequence>